<dbReference type="InterPro" id="IPR000835">
    <property type="entry name" value="HTH_MarR-typ"/>
</dbReference>
<accession>A0A9X2HHX5</accession>
<dbReference type="SUPFAM" id="SSF46785">
    <property type="entry name" value="Winged helix' DNA-binding domain"/>
    <property type="match status" value="1"/>
</dbReference>
<dbReference type="Proteomes" id="UP001139451">
    <property type="component" value="Unassembled WGS sequence"/>
</dbReference>
<reference evidence="5" key="1">
    <citation type="submission" date="2022-05" db="EMBL/GenBank/DDBJ databases">
        <title>Sphingomonas sp. strain MG17 Genome sequencing and assembly.</title>
        <authorList>
            <person name="Kim I."/>
        </authorList>
    </citation>
    <scope>NUCLEOTIDE SEQUENCE</scope>
    <source>
        <strain evidence="5">MG17</strain>
    </source>
</reference>
<dbReference type="InterPro" id="IPR036390">
    <property type="entry name" value="WH_DNA-bd_sf"/>
</dbReference>
<dbReference type="InterPro" id="IPR039422">
    <property type="entry name" value="MarR/SlyA-like"/>
</dbReference>
<gene>
    <name evidence="5" type="ORF">M9978_02065</name>
</gene>
<dbReference type="InterPro" id="IPR036388">
    <property type="entry name" value="WH-like_DNA-bd_sf"/>
</dbReference>
<dbReference type="GO" id="GO:0003700">
    <property type="term" value="F:DNA-binding transcription factor activity"/>
    <property type="evidence" value="ECO:0007669"/>
    <property type="project" value="InterPro"/>
</dbReference>
<evidence type="ECO:0000256" key="1">
    <source>
        <dbReference type="ARBA" id="ARBA00023015"/>
    </source>
</evidence>
<organism evidence="5 6">
    <name type="scientific">Sphingomonas tagetis</name>
    <dbReference type="NCBI Taxonomy" id="2949092"/>
    <lineage>
        <taxon>Bacteria</taxon>
        <taxon>Pseudomonadati</taxon>
        <taxon>Pseudomonadota</taxon>
        <taxon>Alphaproteobacteria</taxon>
        <taxon>Sphingomonadales</taxon>
        <taxon>Sphingomonadaceae</taxon>
        <taxon>Sphingomonas</taxon>
    </lineage>
</organism>
<protein>
    <submittedName>
        <fullName evidence="5">MarR family transcriptional regulator</fullName>
    </submittedName>
</protein>
<dbReference type="GO" id="GO:0003677">
    <property type="term" value="F:DNA binding"/>
    <property type="evidence" value="ECO:0007669"/>
    <property type="project" value="UniProtKB-KW"/>
</dbReference>
<name>A0A9X2HHX5_9SPHN</name>
<keyword evidence="3" id="KW-0804">Transcription</keyword>
<dbReference type="SMART" id="SM00347">
    <property type="entry name" value="HTH_MARR"/>
    <property type="match status" value="1"/>
</dbReference>
<dbReference type="CDD" id="cd00090">
    <property type="entry name" value="HTH_ARSR"/>
    <property type="match status" value="1"/>
</dbReference>
<dbReference type="InterPro" id="IPR023187">
    <property type="entry name" value="Tscrpt_reg_MarR-type_CS"/>
</dbReference>
<dbReference type="PANTHER" id="PTHR33164:SF64">
    <property type="entry name" value="TRANSCRIPTIONAL REGULATOR SLYA"/>
    <property type="match status" value="1"/>
</dbReference>
<comment type="caution">
    <text evidence="5">The sequence shown here is derived from an EMBL/GenBank/DDBJ whole genome shotgun (WGS) entry which is preliminary data.</text>
</comment>
<keyword evidence="6" id="KW-1185">Reference proteome</keyword>
<keyword evidence="2" id="KW-0238">DNA-binding</keyword>
<dbReference type="PRINTS" id="PR00598">
    <property type="entry name" value="HTHMARR"/>
</dbReference>
<dbReference type="RefSeq" id="WP_254291180.1">
    <property type="nucleotide sequence ID" value="NZ_JAMLDX010000001.1"/>
</dbReference>
<evidence type="ECO:0000259" key="4">
    <source>
        <dbReference type="PROSITE" id="PS50995"/>
    </source>
</evidence>
<dbReference type="GO" id="GO:0006950">
    <property type="term" value="P:response to stress"/>
    <property type="evidence" value="ECO:0007669"/>
    <property type="project" value="TreeGrafter"/>
</dbReference>
<dbReference type="Gene3D" id="1.10.10.10">
    <property type="entry name" value="Winged helix-like DNA-binding domain superfamily/Winged helix DNA-binding domain"/>
    <property type="match status" value="1"/>
</dbReference>
<dbReference type="AlphaFoldDB" id="A0A9X2HHX5"/>
<feature type="domain" description="HTH marR-type" evidence="4">
    <location>
        <begin position="2"/>
        <end position="134"/>
    </location>
</feature>
<dbReference type="InterPro" id="IPR011991">
    <property type="entry name" value="ArsR-like_HTH"/>
</dbReference>
<evidence type="ECO:0000256" key="2">
    <source>
        <dbReference type="ARBA" id="ARBA00023125"/>
    </source>
</evidence>
<dbReference type="Pfam" id="PF01047">
    <property type="entry name" value="MarR"/>
    <property type="match status" value="1"/>
</dbReference>
<evidence type="ECO:0000313" key="5">
    <source>
        <dbReference type="EMBL" id="MCP3729201.1"/>
    </source>
</evidence>
<dbReference type="PANTHER" id="PTHR33164">
    <property type="entry name" value="TRANSCRIPTIONAL REGULATOR, MARR FAMILY"/>
    <property type="match status" value="1"/>
</dbReference>
<keyword evidence="1" id="KW-0805">Transcription regulation</keyword>
<dbReference type="EMBL" id="JAMLDX010000001">
    <property type="protein sequence ID" value="MCP3729201.1"/>
    <property type="molecule type" value="Genomic_DNA"/>
</dbReference>
<dbReference type="PROSITE" id="PS01117">
    <property type="entry name" value="HTH_MARR_1"/>
    <property type="match status" value="1"/>
</dbReference>
<evidence type="ECO:0000256" key="3">
    <source>
        <dbReference type="ARBA" id="ARBA00023163"/>
    </source>
</evidence>
<evidence type="ECO:0000313" key="6">
    <source>
        <dbReference type="Proteomes" id="UP001139451"/>
    </source>
</evidence>
<sequence>MSEPIGYLITDVSRLIRREFGARARQIGVTSAQLRTLSLLKREPGCNQGQIADILEVEPITVGRMIDRLEEAGLVERRRDPADRRVWRIHLTDAAQPLIVQLREIGDALTEHALTGLGSADREALDAMLARIRTNLLTDNINEAANG</sequence>
<dbReference type="PROSITE" id="PS50995">
    <property type="entry name" value="HTH_MARR_2"/>
    <property type="match status" value="1"/>
</dbReference>
<proteinExistence type="predicted"/>